<evidence type="ECO:0000313" key="3">
    <source>
        <dbReference type="Proteomes" id="UP000319663"/>
    </source>
</evidence>
<feature type="region of interest" description="Disordered" evidence="1">
    <location>
        <begin position="1"/>
        <end position="27"/>
    </location>
</feature>
<evidence type="ECO:0000313" key="2">
    <source>
        <dbReference type="EMBL" id="TQB71568.1"/>
    </source>
</evidence>
<feature type="compositionally biased region" description="Low complexity" evidence="1">
    <location>
        <begin position="80"/>
        <end position="91"/>
    </location>
</feature>
<reference evidence="2 3" key="1">
    <citation type="submission" date="2019-06" db="EMBL/GenBank/DDBJ databases">
        <title>Wine fermentation using esterase from Monascus purpureus.</title>
        <authorList>
            <person name="Geng C."/>
            <person name="Zhang Y."/>
        </authorList>
    </citation>
    <scope>NUCLEOTIDE SEQUENCE [LARGE SCALE GENOMIC DNA]</scope>
    <source>
        <strain evidence="2">HQ1</strain>
    </source>
</reference>
<comment type="caution">
    <text evidence="2">The sequence shown here is derived from an EMBL/GenBank/DDBJ whole genome shotgun (WGS) entry which is preliminary data.</text>
</comment>
<dbReference type="AlphaFoldDB" id="A0A507QS09"/>
<sequence>MNGMKGMFKEGWHPKGKNGGKESWRGDFKGINQVAGWMGKGKEEEEQVHVARPLNTLRDPAEFGPPPKRGVVSSQRPISDRTSSTSSYDRSVQNQPVVVEAESDEGPRPALPSRPSRTASSTNVPPPPPVRRVKSTADPETINHTLPRPEAPPLLPPRLPPRTNSIPSTSPSPPSPAYSAASPSEAYSEGYVNQEAASRLSSAGVSVPALGIGNDGNAYGRDNRQRIDLVQQAPVNELQARFSRMTTKSSSSLSPAPTSNYSSPGTPSNSTRSPPPPPVSRVDTSRSMSSSNGEGLPRKKAPPPPPPKKASIRALPVNAQASSPPPIPHGTKPR</sequence>
<feature type="compositionally biased region" description="Pro residues" evidence="1">
    <location>
        <begin position="149"/>
        <end position="160"/>
    </location>
</feature>
<feature type="compositionally biased region" description="Low complexity" evidence="1">
    <location>
        <begin position="177"/>
        <end position="188"/>
    </location>
</feature>
<feature type="compositionally biased region" description="Low complexity" evidence="1">
    <location>
        <begin position="243"/>
        <end position="272"/>
    </location>
</feature>
<dbReference type="STRING" id="5098.A0A507QS09"/>
<feature type="compositionally biased region" description="Basic and acidic residues" evidence="1">
    <location>
        <begin position="40"/>
        <end position="49"/>
    </location>
</feature>
<protein>
    <submittedName>
        <fullName evidence="2">Uncharacterized protein</fullName>
    </submittedName>
</protein>
<name>A0A507QS09_MONPU</name>
<proteinExistence type="predicted"/>
<feature type="region of interest" description="Disordered" evidence="1">
    <location>
        <begin position="39"/>
        <end position="334"/>
    </location>
</feature>
<dbReference type="EMBL" id="VIFY01000079">
    <property type="protein sequence ID" value="TQB71568.1"/>
    <property type="molecule type" value="Genomic_DNA"/>
</dbReference>
<dbReference type="OrthoDB" id="3357271at2759"/>
<evidence type="ECO:0000256" key="1">
    <source>
        <dbReference type="SAM" id="MobiDB-lite"/>
    </source>
</evidence>
<feature type="compositionally biased region" description="Low complexity" evidence="1">
    <location>
        <begin position="280"/>
        <end position="291"/>
    </location>
</feature>
<feature type="compositionally biased region" description="Polar residues" evidence="1">
    <location>
        <begin position="195"/>
        <end position="204"/>
    </location>
</feature>
<organism evidence="2 3">
    <name type="scientific">Monascus purpureus</name>
    <name type="common">Red mold</name>
    <name type="synonym">Monascus anka</name>
    <dbReference type="NCBI Taxonomy" id="5098"/>
    <lineage>
        <taxon>Eukaryota</taxon>
        <taxon>Fungi</taxon>
        <taxon>Dikarya</taxon>
        <taxon>Ascomycota</taxon>
        <taxon>Pezizomycotina</taxon>
        <taxon>Eurotiomycetes</taxon>
        <taxon>Eurotiomycetidae</taxon>
        <taxon>Eurotiales</taxon>
        <taxon>Aspergillaceae</taxon>
        <taxon>Monascus</taxon>
    </lineage>
</organism>
<feature type="compositionally biased region" description="Basic and acidic residues" evidence="1">
    <location>
        <begin position="7"/>
        <end position="27"/>
    </location>
</feature>
<keyword evidence="3" id="KW-1185">Reference proteome</keyword>
<dbReference type="Proteomes" id="UP000319663">
    <property type="component" value="Unassembled WGS sequence"/>
</dbReference>
<gene>
    <name evidence="2" type="ORF">MPDQ_007427</name>
</gene>
<accession>A0A507QS09</accession>